<evidence type="ECO:0000256" key="5">
    <source>
        <dbReference type="ARBA" id="ARBA00022927"/>
    </source>
</evidence>
<dbReference type="PANTHER" id="PTHR30332">
    <property type="entry name" value="PROBABLE GENERAL SECRETION PATHWAY PROTEIN D"/>
    <property type="match status" value="1"/>
</dbReference>
<keyword evidence="4 9" id="KW-0732">Signal</keyword>
<dbReference type="InterPro" id="IPR038591">
    <property type="entry name" value="NolW-like_sf"/>
</dbReference>
<dbReference type="EMBL" id="AMZO01000003">
    <property type="protein sequence ID" value="ELR67240.1"/>
    <property type="molecule type" value="Genomic_DNA"/>
</dbReference>
<evidence type="ECO:0000256" key="9">
    <source>
        <dbReference type="HAMAP-Rule" id="MF_02219"/>
    </source>
</evidence>
<dbReference type="GO" id="GO:0015627">
    <property type="term" value="C:type II protein secretion system complex"/>
    <property type="evidence" value="ECO:0007669"/>
    <property type="project" value="TreeGrafter"/>
</dbReference>
<dbReference type="GO" id="GO:0009279">
    <property type="term" value="C:cell outer membrane"/>
    <property type="evidence" value="ECO:0007669"/>
    <property type="project" value="UniProtKB-SubCell"/>
</dbReference>
<dbReference type="PANTHER" id="PTHR30332:SF5">
    <property type="entry name" value="SPI-1 TYPE 3 SECRETION SYSTEM SECRETIN"/>
    <property type="match status" value="1"/>
</dbReference>
<dbReference type="GO" id="GO:0030257">
    <property type="term" value="C:type III protein secretion system complex"/>
    <property type="evidence" value="ECO:0007669"/>
    <property type="project" value="UniProtKB-UniRule"/>
</dbReference>
<dbReference type="Gene3D" id="3.55.50.30">
    <property type="match status" value="1"/>
</dbReference>
<dbReference type="RefSeq" id="WP_007462694.1">
    <property type="nucleotide sequence ID" value="NZ_AMZO01000003.1"/>
</dbReference>
<dbReference type="PATRIC" id="fig|1056511.3.peg.811"/>
<dbReference type="NCBIfam" id="TIGR02516">
    <property type="entry name" value="type_III_yscC"/>
    <property type="match status" value="1"/>
</dbReference>
<keyword evidence="3 9" id="KW-0813">Transport</keyword>
<keyword evidence="14" id="KW-1185">Reference proteome</keyword>
<dbReference type="InterPro" id="IPR003522">
    <property type="entry name" value="T3SS_OM_pore_YscC"/>
</dbReference>
<evidence type="ECO:0000259" key="11">
    <source>
        <dbReference type="Pfam" id="PF00263"/>
    </source>
</evidence>
<dbReference type="InterPro" id="IPR050810">
    <property type="entry name" value="Bact_Secretion_Sys_Channel"/>
</dbReference>
<comment type="function">
    <text evidence="9">Component of the type III secretion system (T3SS), also called injectisome, which is used to inject bacterial effector proteins into eukaryotic host cells. Forms a ring-shaped multimeric structure with an apparent central pore in the outer membrane.</text>
</comment>
<comment type="caution">
    <text evidence="13">The sequence shown here is derived from an EMBL/GenBank/DDBJ whole genome shotgun (WGS) entry which is preliminary data.</text>
</comment>
<sequence>MLQSLFDVLPYVLRRLCTVLLILLATCVFYLASASSVRAQPLPRGGYQHLGQNEPLADVLKGFAANYGLSAVISECITDKFNGQVSAKTANHFLSQLQAAYGFIWFRYGNTVYFNCGSEMQTQVLSLKRLSPMVLKKGMDQIGLDLNRFGWRALQDKGLLLVSGPPRFVDIAQQVAIGLDEQAKVKQAEEMKTFVVPLYFAWADDRQVGDGKAVPGVATTLRKLMGYDAQDAVGRIEADASRNAVLLRDTQANIDRYIRMIRAMDRALKQVEIGVTIIDIKEDALEEFGIDWGINGSFGNVNVQDGVISGVLGDGLNISTILGSNISSLLFRIKALESENRAQLLSRPSLLTQENTEAVLDNSETFYARVTAKEDAQLVPLTAGTRLTVTPRVIPDRSGEVVKLDIQITDGKTTEERVDDLPTVKSSFIKTEAMVRKGESLLIGGYFVDSQTKGTDKVPILGDMPVIGALFSKEKNMTSRMVRLFLIRPKVLAPGLNNMAEARQQYPELALVPETELADMHLQSRRAMTYIAEIDALQRAFTLSGQRKLAGN</sequence>
<dbReference type="Proteomes" id="UP000011134">
    <property type="component" value="Unassembled WGS sequence"/>
</dbReference>
<proteinExistence type="inferred from homology"/>
<dbReference type="Gene3D" id="3.30.1370.120">
    <property type="match status" value="2"/>
</dbReference>
<organism evidence="13 14">
    <name type="scientific">Photobacterium marinum</name>
    <dbReference type="NCBI Taxonomy" id="1056511"/>
    <lineage>
        <taxon>Bacteria</taxon>
        <taxon>Pseudomonadati</taxon>
        <taxon>Pseudomonadota</taxon>
        <taxon>Gammaproteobacteria</taxon>
        <taxon>Vibrionales</taxon>
        <taxon>Vibrionaceae</taxon>
        <taxon>Photobacterium</taxon>
    </lineage>
</organism>
<keyword evidence="7 9" id="KW-0472">Membrane</keyword>
<comment type="similarity">
    <text evidence="2 9">Belongs to the bacterial secretin family. T3SS SctC subfamily.</text>
</comment>
<feature type="domain" description="NolW-like" evidence="12">
    <location>
        <begin position="193"/>
        <end position="270"/>
    </location>
</feature>
<dbReference type="PRINTS" id="PR01337">
    <property type="entry name" value="TYPE3OMGPROT"/>
</dbReference>
<keyword evidence="8 9" id="KW-0998">Cell outer membrane</keyword>
<dbReference type="Pfam" id="PF00263">
    <property type="entry name" value="Secretin"/>
    <property type="match status" value="1"/>
</dbReference>
<accession>L8JEJ8</accession>
<evidence type="ECO:0000256" key="7">
    <source>
        <dbReference type="ARBA" id="ARBA00023136"/>
    </source>
</evidence>
<evidence type="ECO:0000256" key="6">
    <source>
        <dbReference type="ARBA" id="ARBA00023010"/>
    </source>
</evidence>
<evidence type="ECO:0000313" key="13">
    <source>
        <dbReference type="EMBL" id="ELR67240.1"/>
    </source>
</evidence>
<evidence type="ECO:0000256" key="3">
    <source>
        <dbReference type="ARBA" id="ARBA00022448"/>
    </source>
</evidence>
<gene>
    <name evidence="9" type="primary">sctC</name>
    <name evidence="13" type="ORF">C942_02749</name>
</gene>
<evidence type="ECO:0000256" key="2">
    <source>
        <dbReference type="ARBA" id="ARBA00007032"/>
    </source>
</evidence>
<comment type="subcellular location">
    <subcellularLocation>
        <location evidence="1 9 10">Cell outer membrane</location>
    </subcellularLocation>
</comment>
<dbReference type="PROSITE" id="PS00875">
    <property type="entry name" value="T2SP_D"/>
    <property type="match status" value="1"/>
</dbReference>
<keyword evidence="5 9" id="KW-0653">Protein transport</keyword>
<evidence type="ECO:0000313" key="14">
    <source>
        <dbReference type="Proteomes" id="UP000011134"/>
    </source>
</evidence>
<dbReference type="Pfam" id="PF03958">
    <property type="entry name" value="Secretin_N"/>
    <property type="match status" value="1"/>
</dbReference>
<name>L8JEJ8_9GAMM</name>
<evidence type="ECO:0000256" key="4">
    <source>
        <dbReference type="ARBA" id="ARBA00022729"/>
    </source>
</evidence>
<evidence type="ECO:0000256" key="10">
    <source>
        <dbReference type="RuleBase" id="RU004004"/>
    </source>
</evidence>
<dbReference type="AlphaFoldDB" id="L8JEJ8"/>
<evidence type="ECO:0000256" key="8">
    <source>
        <dbReference type="ARBA" id="ARBA00023237"/>
    </source>
</evidence>
<dbReference type="OrthoDB" id="9775455at2"/>
<dbReference type="InterPro" id="IPR005644">
    <property type="entry name" value="NolW-like"/>
</dbReference>
<dbReference type="HAMAP" id="MF_02219">
    <property type="entry name" value="Type_III_secretin"/>
    <property type="match status" value="1"/>
</dbReference>
<dbReference type="GO" id="GO:0030254">
    <property type="term" value="P:protein secretion by the type III secretion system"/>
    <property type="evidence" value="ECO:0007669"/>
    <property type="project" value="UniProtKB-UniRule"/>
</dbReference>
<dbReference type="InterPro" id="IPR004845">
    <property type="entry name" value="T2SS_GspD_CS"/>
</dbReference>
<feature type="domain" description="Type II/III secretion system secretin-like" evidence="11">
    <location>
        <begin position="335"/>
        <end position="492"/>
    </location>
</feature>
<protein>
    <recommendedName>
        <fullName evidence="9">Type 3 secretion system secretin</fullName>
        <shortName evidence="9">T3SS secretin</shortName>
    </recommendedName>
</protein>
<keyword evidence="6 9" id="KW-0811">Translocation</keyword>
<evidence type="ECO:0000259" key="12">
    <source>
        <dbReference type="Pfam" id="PF03958"/>
    </source>
</evidence>
<dbReference type="InterPro" id="IPR004846">
    <property type="entry name" value="T2SS/T3SS_dom"/>
</dbReference>
<reference evidence="13 14" key="1">
    <citation type="submission" date="2012-12" db="EMBL/GenBank/DDBJ databases">
        <title>Genome Assembly of Photobacterium sp. AK15.</title>
        <authorList>
            <person name="Khatri I."/>
            <person name="Vaidya B."/>
            <person name="Srinivas T.N.R."/>
            <person name="Subramanian S."/>
            <person name="Pinnaka A."/>
        </authorList>
    </citation>
    <scope>NUCLEOTIDE SEQUENCE [LARGE SCALE GENOMIC DNA]</scope>
    <source>
        <strain evidence="13 14">AK15</strain>
    </source>
</reference>
<evidence type="ECO:0000256" key="1">
    <source>
        <dbReference type="ARBA" id="ARBA00004442"/>
    </source>
</evidence>
<comment type="subunit">
    <text evidence="9">The core secretion machinery of the T3SS is composed of approximately 20 different proteins, including cytoplasmic components, a base, an export apparatus and a needle. This subunit is part of the base, which anchors the injectisome in the bacterial cell envelope. Forms a stable homooligomeric complex.</text>
</comment>